<dbReference type="AlphaFoldDB" id="A0A1J5TK04"/>
<dbReference type="GO" id="GO:0009231">
    <property type="term" value="P:riboflavin biosynthetic process"/>
    <property type="evidence" value="ECO:0007669"/>
    <property type="project" value="TreeGrafter"/>
</dbReference>
<dbReference type="NCBIfam" id="TIGR00187">
    <property type="entry name" value="ribE"/>
    <property type="match status" value="1"/>
</dbReference>
<comment type="caution">
    <text evidence="6">The sequence shown here is derived from an EMBL/GenBank/DDBJ whole genome shotgun (WGS) entry which is preliminary data.</text>
</comment>
<dbReference type="EMBL" id="MIZA01000012">
    <property type="protein sequence ID" value="OIR20475.1"/>
    <property type="molecule type" value="Genomic_DNA"/>
</dbReference>
<dbReference type="InterPro" id="IPR023366">
    <property type="entry name" value="ATP_synth_asu-like_sf"/>
</dbReference>
<evidence type="ECO:0000256" key="2">
    <source>
        <dbReference type="ARBA" id="ARBA00022737"/>
    </source>
</evidence>
<dbReference type="SUPFAM" id="SSF63380">
    <property type="entry name" value="Riboflavin synthase domain-like"/>
    <property type="match status" value="2"/>
</dbReference>
<accession>A0A1J5TK04</accession>
<sequence length="204" mass="22538">MVFTGIIQEKAQVSSIEKSQDFSSIRIEASSDFVKGIKIGASVSIDGVCLTVTSIKENILAFDIIIETLRVTNLSNLEESDLVNLERAARFGDEIGGHIISGHVSGIVKISKIEKTTNNHILSFETSDDLIKYIFPKGYVSLNGISLTIGEVNKIENIFTVYLIPETLRITTMLDKKIGDMINLEVETQTKNTVDLITEMQVIK</sequence>
<dbReference type="InterPro" id="IPR001783">
    <property type="entry name" value="Lumazine-bd"/>
</dbReference>
<dbReference type="PROSITE" id="PS51177">
    <property type="entry name" value="LUMAZINE_BIND"/>
    <property type="match status" value="2"/>
</dbReference>
<evidence type="ECO:0000313" key="6">
    <source>
        <dbReference type="EMBL" id="OIR20475.1"/>
    </source>
</evidence>
<evidence type="ECO:0000313" key="7">
    <source>
        <dbReference type="Proteomes" id="UP000183080"/>
    </source>
</evidence>
<dbReference type="NCBIfam" id="NF009566">
    <property type="entry name" value="PRK13020.1"/>
    <property type="match status" value="1"/>
</dbReference>
<protein>
    <recommendedName>
        <fullName evidence="3">Riboflavin synthase</fullName>
        <ecNumber evidence="3">2.5.1.9</ecNumber>
    </recommendedName>
</protein>
<dbReference type="PIRSF" id="PIRSF000498">
    <property type="entry name" value="Riboflavin_syn_A"/>
    <property type="match status" value="1"/>
</dbReference>
<dbReference type="PANTHER" id="PTHR21098">
    <property type="entry name" value="RIBOFLAVIN SYNTHASE ALPHA CHAIN"/>
    <property type="match status" value="1"/>
</dbReference>
<evidence type="ECO:0000256" key="3">
    <source>
        <dbReference type="NCBIfam" id="TIGR00187"/>
    </source>
</evidence>
<dbReference type="NCBIfam" id="NF006767">
    <property type="entry name" value="PRK09289.1"/>
    <property type="match status" value="1"/>
</dbReference>
<dbReference type="InterPro" id="IPR026017">
    <property type="entry name" value="Lumazine-bd_dom"/>
</dbReference>
<feature type="repeat" description="Lumazine-binding" evidence="4">
    <location>
        <begin position="99"/>
        <end position="197"/>
    </location>
</feature>
<dbReference type="PANTHER" id="PTHR21098:SF0">
    <property type="entry name" value="RIBOFLAVIN SYNTHASE"/>
    <property type="match status" value="1"/>
</dbReference>
<dbReference type="Pfam" id="PF00677">
    <property type="entry name" value="Lum_binding"/>
    <property type="match status" value="2"/>
</dbReference>
<dbReference type="STRING" id="1888995.BD935_00910"/>
<dbReference type="InterPro" id="IPR017938">
    <property type="entry name" value="Riboflavin_synthase-like_b-brl"/>
</dbReference>
<feature type="repeat" description="Lumazine-binding" evidence="4">
    <location>
        <begin position="2"/>
        <end position="98"/>
    </location>
</feature>
<proteinExistence type="predicted"/>
<dbReference type="Gene3D" id="2.40.30.20">
    <property type="match status" value="2"/>
</dbReference>
<feature type="domain" description="Lumazine-binding" evidence="5">
    <location>
        <begin position="2"/>
        <end position="98"/>
    </location>
</feature>
<keyword evidence="1" id="KW-0808">Transferase</keyword>
<evidence type="ECO:0000259" key="5">
    <source>
        <dbReference type="PROSITE" id="PS51177"/>
    </source>
</evidence>
<organism evidence="6 7">
    <name type="scientific">Marine Group III euryarchaeote CG-Epi1</name>
    <dbReference type="NCBI Taxonomy" id="1888995"/>
    <lineage>
        <taxon>Archaea</taxon>
        <taxon>Methanobacteriati</taxon>
        <taxon>Thermoplasmatota</taxon>
        <taxon>Thermoplasmata</taxon>
        <taxon>Candidatus Thermoprofundales</taxon>
    </lineage>
</organism>
<dbReference type="EC" id="2.5.1.9" evidence="3"/>
<keyword evidence="2" id="KW-0677">Repeat</keyword>
<dbReference type="Proteomes" id="UP000183080">
    <property type="component" value="Unassembled WGS sequence"/>
</dbReference>
<reference evidence="6 7" key="1">
    <citation type="submission" date="2016-08" db="EMBL/GenBank/DDBJ databases">
        <title>New Insights into Marine Group III Euryarchaeota, from dark to light.</title>
        <authorList>
            <person name="Haro-Moreno J.M."/>
            <person name="Rodriguez-Valera F."/>
            <person name="Lopez-Garcia P."/>
            <person name="Moreira D."/>
            <person name="Martin-Cuadrado A.B."/>
        </authorList>
    </citation>
    <scope>NUCLEOTIDE SEQUENCE [LARGE SCALE GENOMIC DNA]</scope>
    <source>
        <strain evidence="6">CG-Epi1</strain>
    </source>
</reference>
<gene>
    <name evidence="6" type="ORF">BD935_00910</name>
</gene>
<dbReference type="FunFam" id="2.40.30.20:FF:000003">
    <property type="entry name" value="Riboflavin synthase, alpha subunit"/>
    <property type="match status" value="1"/>
</dbReference>
<feature type="domain" description="Lumazine-binding" evidence="5">
    <location>
        <begin position="99"/>
        <end position="197"/>
    </location>
</feature>
<dbReference type="CDD" id="cd00402">
    <property type="entry name" value="Riboflavin_synthase_like"/>
    <property type="match status" value="1"/>
</dbReference>
<name>A0A1J5TK04_9ARCH</name>
<evidence type="ECO:0000256" key="1">
    <source>
        <dbReference type="ARBA" id="ARBA00022679"/>
    </source>
</evidence>
<dbReference type="GO" id="GO:0004746">
    <property type="term" value="F:riboflavin synthase activity"/>
    <property type="evidence" value="ECO:0007669"/>
    <property type="project" value="UniProtKB-UniRule"/>
</dbReference>
<evidence type="ECO:0000256" key="4">
    <source>
        <dbReference type="PROSITE-ProRule" id="PRU00524"/>
    </source>
</evidence>